<dbReference type="Pfam" id="PF00168">
    <property type="entry name" value="C2"/>
    <property type="match status" value="1"/>
</dbReference>
<dbReference type="SUPFAM" id="SSF49562">
    <property type="entry name" value="C2 domain (Calcium/lipid-binding domain, CaLB)"/>
    <property type="match status" value="1"/>
</dbReference>
<keyword evidence="4" id="KW-1185">Reference proteome</keyword>
<dbReference type="PROSITE" id="PS50106">
    <property type="entry name" value="PDZ"/>
    <property type="match status" value="1"/>
</dbReference>
<dbReference type="eggNOG" id="COG0793">
    <property type="taxonomic scope" value="Bacteria"/>
</dbReference>
<protein>
    <submittedName>
        <fullName evidence="3">Uncharacterized protein</fullName>
    </submittedName>
</protein>
<feature type="domain" description="PDZ" evidence="2">
    <location>
        <begin position="169"/>
        <end position="249"/>
    </location>
</feature>
<dbReference type="Proteomes" id="UP000019678">
    <property type="component" value="Unassembled WGS sequence"/>
</dbReference>
<dbReference type="AlphaFoldDB" id="A0A017TJF4"/>
<feature type="domain" description="C2" evidence="1">
    <location>
        <begin position="42"/>
        <end position="162"/>
    </location>
</feature>
<evidence type="ECO:0000313" key="3">
    <source>
        <dbReference type="EMBL" id="EYF08970.1"/>
    </source>
</evidence>
<dbReference type="InterPro" id="IPR036034">
    <property type="entry name" value="PDZ_sf"/>
</dbReference>
<accession>A0A017TJF4</accession>
<comment type="caution">
    <text evidence="3">The sequence shown here is derived from an EMBL/GenBank/DDBJ whole genome shotgun (WGS) entry which is preliminary data.</text>
</comment>
<dbReference type="EMBL" id="ASRX01000001">
    <property type="protein sequence ID" value="EYF08970.1"/>
    <property type="molecule type" value="Genomic_DNA"/>
</dbReference>
<dbReference type="InterPro" id="IPR001478">
    <property type="entry name" value="PDZ"/>
</dbReference>
<evidence type="ECO:0000259" key="2">
    <source>
        <dbReference type="PROSITE" id="PS50106"/>
    </source>
</evidence>
<organism evidence="3 4">
    <name type="scientific">Chondromyces apiculatus DSM 436</name>
    <dbReference type="NCBI Taxonomy" id="1192034"/>
    <lineage>
        <taxon>Bacteria</taxon>
        <taxon>Pseudomonadati</taxon>
        <taxon>Myxococcota</taxon>
        <taxon>Polyangia</taxon>
        <taxon>Polyangiales</taxon>
        <taxon>Polyangiaceae</taxon>
        <taxon>Chondromyces</taxon>
    </lineage>
</organism>
<sequence>MALSPNVRQRTRLGALLLLALTTFTGCPAVYPELGTRLRAPAPGQVLDPPPPEDMRWIKFLSGNVPERTRDGRTWGAGAGSLPDPYARLLLNGKEVLRTNPQSDTLEPTWPGSPAGNFVVKPEDHLRVEMWDSNALNDKPIGIRDFRPSADQISLGRVPIELEGGARVEIAFEPAHAQVGLGLWYELRTSSIYITRTSPSGPAERAGVQRDDQILAIGGREVRKMTTNQVRSAFNAVPLTGIVLLLKHPAGSTETVTVTEGPIYPTFEQVGPLP</sequence>
<dbReference type="Gene3D" id="2.60.40.150">
    <property type="entry name" value="C2 domain"/>
    <property type="match status" value="1"/>
</dbReference>
<evidence type="ECO:0000259" key="1">
    <source>
        <dbReference type="PROSITE" id="PS50004"/>
    </source>
</evidence>
<gene>
    <name evidence="3" type="ORF">CAP_0054</name>
</gene>
<dbReference type="Pfam" id="PF00595">
    <property type="entry name" value="PDZ"/>
    <property type="match status" value="1"/>
</dbReference>
<dbReference type="SUPFAM" id="SSF50156">
    <property type="entry name" value="PDZ domain-like"/>
    <property type="match status" value="1"/>
</dbReference>
<dbReference type="InterPro" id="IPR000008">
    <property type="entry name" value="C2_dom"/>
</dbReference>
<dbReference type="eggNOG" id="COG5038">
    <property type="taxonomic scope" value="Bacteria"/>
</dbReference>
<evidence type="ECO:0000313" key="4">
    <source>
        <dbReference type="Proteomes" id="UP000019678"/>
    </source>
</evidence>
<reference evidence="3 4" key="1">
    <citation type="submission" date="2013-05" db="EMBL/GenBank/DDBJ databases">
        <title>Genome assembly of Chondromyces apiculatus DSM 436.</title>
        <authorList>
            <person name="Sharma G."/>
            <person name="Khatri I."/>
            <person name="Kaur C."/>
            <person name="Mayilraj S."/>
            <person name="Subramanian S."/>
        </authorList>
    </citation>
    <scope>NUCLEOTIDE SEQUENCE [LARGE SCALE GENOMIC DNA]</scope>
    <source>
        <strain evidence="3 4">DSM 436</strain>
    </source>
</reference>
<dbReference type="STRING" id="1192034.CAP_0054"/>
<dbReference type="InterPro" id="IPR035892">
    <property type="entry name" value="C2_domain_sf"/>
</dbReference>
<proteinExistence type="predicted"/>
<dbReference type="SMART" id="SM00228">
    <property type="entry name" value="PDZ"/>
    <property type="match status" value="1"/>
</dbReference>
<dbReference type="Gene3D" id="2.30.42.10">
    <property type="match status" value="1"/>
</dbReference>
<name>A0A017TJF4_9BACT</name>
<dbReference type="RefSeq" id="WP_052373870.1">
    <property type="nucleotide sequence ID" value="NZ_ASRX01000001.1"/>
</dbReference>
<dbReference type="PROSITE" id="PS50004">
    <property type="entry name" value="C2"/>
    <property type="match status" value="1"/>
</dbReference>